<evidence type="ECO:0000256" key="3">
    <source>
        <dbReference type="ARBA" id="ARBA00023054"/>
    </source>
</evidence>
<dbReference type="Pfam" id="PF13637">
    <property type="entry name" value="Ank_4"/>
    <property type="match status" value="1"/>
</dbReference>
<evidence type="ECO:0000313" key="6">
    <source>
        <dbReference type="EMBL" id="CAG9811600.1"/>
    </source>
</evidence>
<evidence type="ECO:0000256" key="4">
    <source>
        <dbReference type="PROSITE-ProRule" id="PRU00023"/>
    </source>
</evidence>
<keyword evidence="2 4" id="KW-0040">ANK repeat</keyword>
<feature type="repeat" description="ANK" evidence="4">
    <location>
        <begin position="1004"/>
        <end position="1025"/>
    </location>
</feature>
<dbReference type="InterPro" id="IPR002110">
    <property type="entry name" value="Ankyrin_rpt"/>
</dbReference>
<dbReference type="Pfam" id="PF12075">
    <property type="entry name" value="KN_motif"/>
    <property type="match status" value="1"/>
</dbReference>
<dbReference type="SMART" id="SM00248">
    <property type="entry name" value="ANK"/>
    <property type="match status" value="3"/>
</dbReference>
<dbReference type="GO" id="GO:0005856">
    <property type="term" value="C:cytoskeleton"/>
    <property type="evidence" value="ECO:0007669"/>
    <property type="project" value="TreeGrafter"/>
</dbReference>
<dbReference type="PROSITE" id="PS50088">
    <property type="entry name" value="ANK_REPEAT"/>
    <property type="match status" value="3"/>
</dbReference>
<accession>A0A9N9WYU9</accession>
<evidence type="ECO:0000256" key="2">
    <source>
        <dbReference type="ARBA" id="ARBA00023043"/>
    </source>
</evidence>
<sequence>MSSPATLQNSSSSTLILPYGYQIDLDFIKYCENISNVDHSDAELQRKNRRRQRQSMEVMLGIQFEMQQQMNQASEFWEKKAPEPPPRTHLHSIESPIVPRLTTRQQLETKWDPEMSEVVDDFEKTLERSKKVKENVNKREKGERMKDGSRSRSRSKENLLFDTCIPSNNNHAKPPRTSLSPKKDTLHHISIESIDGSLSMQQNGNNSLPSSTETFYKKRISELEEQIKLMPLLQMQIESLKDEQKQLVIQLEASRAPSSSSSSSPPQQAHFQIHRVSPVSLNSMKLNTNVLTKRTIGTNTVVVYQRDIGVMSEKKTFSNVATITDFRLSCDGDGGRLYSEKDLKKTVELVHSKMRKAMVSVGVQHVEDKTLRDVAVQHVEIKTSRDVGVGTKIHVTNASSSTDEQHLVMSTTNVINIEAQPAIVEPIIPQIPTVSLKDLAKTPTTRHNTTQTTQGAVNHQMIQVTPYGCNKATESIDLVRTVHRATGTEMIYKRDQTVNTSDLIKTQHTATNTLAEPKVTKRTTSSNTEAVATKTIGVNYEPVLEPSSSKESMKEHTSKIPRPSPSVQRKFTRQETFTVNTIAPVSLTSITTTTIIKSPGLKSPTQVLKSPNYITKSPHLPISSNPSSMFDFRRTPDRIIWIKKKMFEEIFDVKRGRNLLDMFLSPIEDDGMLKDFDRLTMNHQRSLSPVQKSPAQSSPVSHSDIMVAEPLKSPLVEQHQHYNQQQQQQSQPQQSEPEDDDEDEEEEEEEEPKEDENPTSLPPSKMPMSPSVEYLDDDEEDDDEYEDDEFNDEQLPSSMPMRPPPTSISTIRLVQEGRIRIKPSKEMMSALKVINDHLLISPEPIESQIHAASTIAACEWFQISSTEKANPDNVEDYLDYFEEQSWDLLSYMVNLSDKNGNMAMHYAVSHGNFDVVSILLDSKVSNINQTNNAGYTCCMLVSLAKLVISEHRTVVKRLFKLSDVNLRATKNSQTALMLAVSHGNFEIVQMMVEAGADINIQDDDGSTALMCASEQGHLDIIKFLLAQPDCDSTKQDVDGNTALKISLEAGYHDIGCLLYAHEHLIRSKSTVKRTPSRKSSTSSLT</sequence>
<dbReference type="PANTHER" id="PTHR24168:SF21">
    <property type="entry name" value="KANK, ISOFORM D"/>
    <property type="match status" value="1"/>
</dbReference>
<dbReference type="InterPro" id="IPR047184">
    <property type="entry name" value="KANK1-4"/>
</dbReference>
<dbReference type="GO" id="GO:0005737">
    <property type="term" value="C:cytoplasm"/>
    <property type="evidence" value="ECO:0007669"/>
    <property type="project" value="TreeGrafter"/>
</dbReference>
<dbReference type="SUPFAM" id="SSF48403">
    <property type="entry name" value="Ankyrin repeat"/>
    <property type="match status" value="1"/>
</dbReference>
<keyword evidence="7" id="KW-1185">Reference proteome</keyword>
<dbReference type="PANTHER" id="PTHR24168">
    <property type="entry name" value="KN MOTIF AND ANKYRIN REPEAT DOMAIN-CONTAINING"/>
    <property type="match status" value="1"/>
</dbReference>
<feature type="repeat" description="ANK" evidence="4">
    <location>
        <begin position="899"/>
        <end position="921"/>
    </location>
</feature>
<dbReference type="Proteomes" id="UP001153620">
    <property type="component" value="Chromosome 4"/>
</dbReference>
<feature type="region of interest" description="Disordered" evidence="5">
    <location>
        <begin position="544"/>
        <end position="569"/>
    </location>
</feature>
<dbReference type="Pfam" id="PF12796">
    <property type="entry name" value="Ank_2"/>
    <property type="match status" value="1"/>
</dbReference>
<dbReference type="GO" id="GO:0030837">
    <property type="term" value="P:negative regulation of actin filament polymerization"/>
    <property type="evidence" value="ECO:0007669"/>
    <property type="project" value="InterPro"/>
</dbReference>
<proteinExistence type="predicted"/>
<dbReference type="AlphaFoldDB" id="A0A9N9WYU9"/>
<organism evidence="6 7">
    <name type="scientific">Chironomus riparius</name>
    <dbReference type="NCBI Taxonomy" id="315576"/>
    <lineage>
        <taxon>Eukaryota</taxon>
        <taxon>Metazoa</taxon>
        <taxon>Ecdysozoa</taxon>
        <taxon>Arthropoda</taxon>
        <taxon>Hexapoda</taxon>
        <taxon>Insecta</taxon>
        <taxon>Pterygota</taxon>
        <taxon>Neoptera</taxon>
        <taxon>Endopterygota</taxon>
        <taxon>Diptera</taxon>
        <taxon>Nematocera</taxon>
        <taxon>Chironomoidea</taxon>
        <taxon>Chironomidae</taxon>
        <taxon>Chironominae</taxon>
        <taxon>Chironomus</taxon>
    </lineage>
</organism>
<feature type="region of interest" description="Disordered" evidence="5">
    <location>
        <begin position="718"/>
        <end position="807"/>
    </location>
</feature>
<dbReference type="OrthoDB" id="5406014at2759"/>
<dbReference type="Gene3D" id="1.25.40.20">
    <property type="entry name" value="Ankyrin repeat-containing domain"/>
    <property type="match status" value="1"/>
</dbReference>
<feature type="compositionally biased region" description="Acidic residues" evidence="5">
    <location>
        <begin position="736"/>
        <end position="754"/>
    </location>
</feature>
<feature type="repeat" description="ANK" evidence="4">
    <location>
        <begin position="971"/>
        <end position="1003"/>
    </location>
</feature>
<dbReference type="PROSITE" id="PS50297">
    <property type="entry name" value="ANK_REP_REGION"/>
    <property type="match status" value="3"/>
</dbReference>
<evidence type="ECO:0000313" key="7">
    <source>
        <dbReference type="Proteomes" id="UP001153620"/>
    </source>
</evidence>
<reference evidence="6" key="1">
    <citation type="submission" date="2022-01" db="EMBL/GenBank/DDBJ databases">
        <authorList>
            <person name="King R."/>
        </authorList>
    </citation>
    <scope>NUCLEOTIDE SEQUENCE</scope>
</reference>
<dbReference type="PRINTS" id="PR01415">
    <property type="entry name" value="ANKYRIN"/>
</dbReference>
<evidence type="ECO:0000256" key="5">
    <source>
        <dbReference type="SAM" id="MobiDB-lite"/>
    </source>
</evidence>
<protein>
    <submittedName>
        <fullName evidence="6">Uncharacterized protein</fullName>
    </submittedName>
</protein>
<reference evidence="6" key="2">
    <citation type="submission" date="2022-10" db="EMBL/GenBank/DDBJ databases">
        <authorList>
            <consortium name="ENA_rothamsted_submissions"/>
            <consortium name="culmorum"/>
            <person name="King R."/>
        </authorList>
    </citation>
    <scope>NUCLEOTIDE SEQUENCE</scope>
</reference>
<evidence type="ECO:0000256" key="1">
    <source>
        <dbReference type="ARBA" id="ARBA00022737"/>
    </source>
</evidence>
<dbReference type="EMBL" id="OU895880">
    <property type="protein sequence ID" value="CAG9811600.1"/>
    <property type="molecule type" value="Genomic_DNA"/>
</dbReference>
<name>A0A9N9WYU9_9DIPT</name>
<dbReference type="InterPro" id="IPR036770">
    <property type="entry name" value="Ankyrin_rpt-contain_sf"/>
</dbReference>
<gene>
    <name evidence="6" type="ORF">CHIRRI_LOCUS14407</name>
</gene>
<keyword evidence="3" id="KW-0175">Coiled coil</keyword>
<feature type="compositionally biased region" description="Acidic residues" evidence="5">
    <location>
        <begin position="774"/>
        <end position="792"/>
    </location>
</feature>
<feature type="compositionally biased region" description="Basic and acidic residues" evidence="5">
    <location>
        <begin position="133"/>
        <end position="159"/>
    </location>
</feature>
<feature type="region of interest" description="Disordered" evidence="5">
    <location>
        <begin position="133"/>
        <end position="184"/>
    </location>
</feature>
<feature type="compositionally biased region" description="Low complexity" evidence="5">
    <location>
        <begin position="724"/>
        <end position="735"/>
    </location>
</feature>
<dbReference type="InterPro" id="IPR021939">
    <property type="entry name" value="KN_motif"/>
</dbReference>
<dbReference type="FunFam" id="1.25.40.20:FF:000243">
    <property type="entry name" value="Uncharacterized protein, isoform D"/>
    <property type="match status" value="1"/>
</dbReference>
<keyword evidence="1" id="KW-0677">Repeat</keyword>